<dbReference type="InterPro" id="IPR008884">
    <property type="entry name" value="TylF_MeTrfase"/>
</dbReference>
<evidence type="ECO:0000313" key="2">
    <source>
        <dbReference type="Proteomes" id="UP000539175"/>
    </source>
</evidence>
<dbReference type="AlphaFoldDB" id="A0A7X0EEE7"/>
<evidence type="ECO:0000313" key="1">
    <source>
        <dbReference type="EMBL" id="MBB6251369.1"/>
    </source>
</evidence>
<comment type="caution">
    <text evidence="1">The sequence shown here is derived from an EMBL/GenBank/DDBJ whole genome shotgun (WGS) entry which is preliminary data.</text>
</comment>
<keyword evidence="2" id="KW-1185">Reference proteome</keyword>
<dbReference type="InterPro" id="IPR029063">
    <property type="entry name" value="SAM-dependent_MTases_sf"/>
</dbReference>
<dbReference type="Proteomes" id="UP000539175">
    <property type="component" value="Unassembled WGS sequence"/>
</dbReference>
<reference evidence="1 2" key="1">
    <citation type="submission" date="2020-08" db="EMBL/GenBank/DDBJ databases">
        <title>Genomic Encyclopedia of Type Strains, Phase IV (KMG-IV): sequencing the most valuable type-strain genomes for metagenomic binning, comparative biology and taxonomic classification.</title>
        <authorList>
            <person name="Goeker M."/>
        </authorList>
    </citation>
    <scope>NUCLEOTIDE SEQUENCE [LARGE SCALE GENOMIC DNA]</scope>
    <source>
        <strain evidence="1 2">DSM 22198</strain>
    </source>
</reference>
<protein>
    <recommendedName>
        <fullName evidence="3">Macrocin O-methyltransferase</fullName>
    </recommendedName>
</protein>
<dbReference type="EMBL" id="JACIIZ010000004">
    <property type="protein sequence ID" value="MBB6251369.1"/>
    <property type="molecule type" value="Genomic_DNA"/>
</dbReference>
<organism evidence="1 2">
    <name type="scientific">Nitrospirillum iridis</name>
    <dbReference type="NCBI Taxonomy" id="765888"/>
    <lineage>
        <taxon>Bacteria</taxon>
        <taxon>Pseudomonadati</taxon>
        <taxon>Pseudomonadota</taxon>
        <taxon>Alphaproteobacteria</taxon>
        <taxon>Rhodospirillales</taxon>
        <taxon>Azospirillaceae</taxon>
        <taxon>Nitrospirillum</taxon>
    </lineage>
</organism>
<dbReference type="RefSeq" id="WP_184799764.1">
    <property type="nucleotide sequence ID" value="NZ_JACIIZ010000004.1"/>
</dbReference>
<accession>A0A7X0EEE7</accession>
<proteinExistence type="predicted"/>
<dbReference type="PANTHER" id="PTHR40036">
    <property type="entry name" value="MACROCIN O-METHYLTRANSFERASE"/>
    <property type="match status" value="1"/>
</dbReference>
<name>A0A7X0EEE7_9PROT</name>
<evidence type="ECO:0008006" key="3">
    <source>
        <dbReference type="Google" id="ProtNLM"/>
    </source>
</evidence>
<sequence>MDTHYSQVSVVKNAANLEELDVYLSSLHENTAVSLANGRNVMAGYTRGWGLEFGDLRNLIKNDPVYLESFELARGRSLLTESKLMNIFLIMKYGAAHLVGDIVECGSYRGGGAVFMANVARRLGINATIYALDTFSGMPPTDRVLDLHFAGNFDDASYEDVVNYIAETGLTNIKIIKGLFQDTLPTLLRDISALSAVHIDCDIYSAVSYCIRTIQPKLHPEGGYIVFDDPLQGSCLGALQAVEEWSHEGRLHAEQAYPHLVYRFPPLTWTGRGGAS</sequence>
<dbReference type="PANTHER" id="PTHR40036:SF1">
    <property type="entry name" value="MACROCIN O-METHYLTRANSFERASE"/>
    <property type="match status" value="1"/>
</dbReference>
<gene>
    <name evidence="1" type="ORF">FHS74_001914</name>
</gene>
<dbReference type="Gene3D" id="3.40.50.150">
    <property type="entry name" value="Vaccinia Virus protein VP39"/>
    <property type="match status" value="1"/>
</dbReference>
<dbReference type="Pfam" id="PF05711">
    <property type="entry name" value="TylF"/>
    <property type="match status" value="1"/>
</dbReference>
<dbReference type="SUPFAM" id="SSF53335">
    <property type="entry name" value="S-adenosyl-L-methionine-dependent methyltransferases"/>
    <property type="match status" value="1"/>
</dbReference>